<comment type="caution">
    <text evidence="1">The sequence shown here is derived from an EMBL/GenBank/DDBJ whole genome shotgun (WGS) entry which is preliminary data.</text>
</comment>
<proteinExistence type="predicted"/>
<evidence type="ECO:0000313" key="2">
    <source>
        <dbReference type="Proteomes" id="UP000188532"/>
    </source>
</evidence>
<dbReference type="Proteomes" id="UP000188532">
    <property type="component" value="Unassembled WGS sequence"/>
</dbReference>
<organism evidence="1 2">
    <name type="scientific">Mycobacterium kansasii</name>
    <dbReference type="NCBI Taxonomy" id="1768"/>
    <lineage>
        <taxon>Bacteria</taxon>
        <taxon>Bacillati</taxon>
        <taxon>Actinomycetota</taxon>
        <taxon>Actinomycetes</taxon>
        <taxon>Mycobacteriales</taxon>
        <taxon>Mycobacteriaceae</taxon>
        <taxon>Mycobacterium</taxon>
    </lineage>
</organism>
<reference evidence="1 2" key="1">
    <citation type="submission" date="2017-02" db="EMBL/GenBank/DDBJ databases">
        <title>Complete genome sequences of Mycobacterium kansasii strains isolated from rhesus macaques.</title>
        <authorList>
            <person name="Panda A."/>
            <person name="Nagaraj S."/>
            <person name="Zhao X."/>
            <person name="Tettelin H."/>
            <person name="Detolla L.J."/>
        </authorList>
    </citation>
    <scope>NUCLEOTIDE SEQUENCE [LARGE SCALE GENOMIC DNA]</scope>
    <source>
        <strain evidence="1 2">11-3469</strain>
    </source>
</reference>
<gene>
    <name evidence="1" type="ORF">BZL29_2389</name>
</gene>
<dbReference type="EMBL" id="MVBN01000002">
    <property type="protein sequence ID" value="OOK80387.1"/>
    <property type="molecule type" value="Genomic_DNA"/>
</dbReference>
<dbReference type="AlphaFoldDB" id="A0A1V3XME2"/>
<sequence length="57" mass="5961">MPVAIAAVRWTSVAGCYADVDANFSQHTARADDDGPRAGFACSASAIDWLRPAPGRP</sequence>
<accession>A0A1V3XME2</accession>
<keyword evidence="1" id="KW-0449">Lipoprotein</keyword>
<name>A0A1V3XME2_MYCKA</name>
<evidence type="ECO:0000313" key="1">
    <source>
        <dbReference type="EMBL" id="OOK80387.1"/>
    </source>
</evidence>
<protein>
    <submittedName>
        <fullName evidence="1">Putative lipoprotein</fullName>
    </submittedName>
</protein>